<proteinExistence type="predicted"/>
<sequence length="53" mass="6014">MVQRPIYLVQRHNEEKKPNFMSSSSLRVTATAAAFQTQFLSLPNSGCLLYIII</sequence>
<protein>
    <submittedName>
        <fullName evidence="1">Uncharacterized protein</fullName>
    </submittedName>
</protein>
<dbReference type="Proteomes" id="UP000265566">
    <property type="component" value="Chromosome 8"/>
</dbReference>
<evidence type="ECO:0000313" key="1">
    <source>
        <dbReference type="EMBL" id="RHN43202.1"/>
    </source>
</evidence>
<gene>
    <name evidence="1" type="ORF">MtrunA17_Chr8g0385251</name>
</gene>
<dbReference type="Gramene" id="rna49742">
    <property type="protein sequence ID" value="RHN43202.1"/>
    <property type="gene ID" value="gene49742"/>
</dbReference>
<accession>A0A396GQ11</accession>
<organism evidence="1">
    <name type="scientific">Medicago truncatula</name>
    <name type="common">Barrel medic</name>
    <name type="synonym">Medicago tribuloides</name>
    <dbReference type="NCBI Taxonomy" id="3880"/>
    <lineage>
        <taxon>Eukaryota</taxon>
        <taxon>Viridiplantae</taxon>
        <taxon>Streptophyta</taxon>
        <taxon>Embryophyta</taxon>
        <taxon>Tracheophyta</taxon>
        <taxon>Spermatophyta</taxon>
        <taxon>Magnoliopsida</taxon>
        <taxon>eudicotyledons</taxon>
        <taxon>Gunneridae</taxon>
        <taxon>Pentapetalae</taxon>
        <taxon>rosids</taxon>
        <taxon>fabids</taxon>
        <taxon>Fabales</taxon>
        <taxon>Fabaceae</taxon>
        <taxon>Papilionoideae</taxon>
        <taxon>50 kb inversion clade</taxon>
        <taxon>NPAAA clade</taxon>
        <taxon>Hologalegina</taxon>
        <taxon>IRL clade</taxon>
        <taxon>Trifolieae</taxon>
        <taxon>Medicago</taxon>
    </lineage>
</organism>
<dbReference type="AlphaFoldDB" id="A0A396GQ11"/>
<comment type="caution">
    <text evidence="1">The sequence shown here is derived from an EMBL/GenBank/DDBJ whole genome shotgun (WGS) entry which is preliminary data.</text>
</comment>
<name>A0A396GQ11_MEDTR</name>
<reference evidence="1" key="1">
    <citation type="journal article" date="2018" name="Nat. Plants">
        <title>Whole-genome landscape of Medicago truncatula symbiotic genes.</title>
        <authorList>
            <person name="Pecrix Y."/>
            <person name="Gamas P."/>
            <person name="Carrere S."/>
        </authorList>
    </citation>
    <scope>NUCLEOTIDE SEQUENCE</scope>
    <source>
        <tissue evidence="1">Leaves</tissue>
    </source>
</reference>
<dbReference type="EMBL" id="PSQE01000008">
    <property type="protein sequence ID" value="RHN43202.1"/>
    <property type="molecule type" value="Genomic_DNA"/>
</dbReference>